<organism evidence="1 2">
    <name type="scientific">Colletotrichum liriopes</name>
    <dbReference type="NCBI Taxonomy" id="708192"/>
    <lineage>
        <taxon>Eukaryota</taxon>
        <taxon>Fungi</taxon>
        <taxon>Dikarya</taxon>
        <taxon>Ascomycota</taxon>
        <taxon>Pezizomycotina</taxon>
        <taxon>Sordariomycetes</taxon>
        <taxon>Hypocreomycetidae</taxon>
        <taxon>Glomerellales</taxon>
        <taxon>Glomerellaceae</taxon>
        <taxon>Colletotrichum</taxon>
        <taxon>Colletotrichum spaethianum species complex</taxon>
    </lineage>
</organism>
<keyword evidence="2" id="KW-1185">Reference proteome</keyword>
<dbReference type="Proteomes" id="UP001055172">
    <property type="component" value="Unassembled WGS sequence"/>
</dbReference>
<name>A0AA37GS39_9PEZI</name>
<evidence type="ECO:0000313" key="1">
    <source>
        <dbReference type="EMBL" id="GJC86223.1"/>
    </source>
</evidence>
<dbReference type="AlphaFoldDB" id="A0AA37GS39"/>
<protein>
    <submittedName>
        <fullName evidence="1">Uncharacterized protein</fullName>
    </submittedName>
</protein>
<proteinExistence type="predicted"/>
<accession>A0AA37GS39</accession>
<sequence length="149" mass="16377">MTEKQDVHDTLATINRIACWGRRHLCHYMCHHMCHLPHVTLPIHAAVPTAPADIPVLVQCSVIARVLKTSGAVVLISRTAAQAIVEIRREGVQRVRLAESGRGGGAAGCQGPQADALVQKAFKLFREMEDTERAAALEQRVDEEDTQPR</sequence>
<reference evidence="1 2" key="1">
    <citation type="submission" date="2021-07" db="EMBL/GenBank/DDBJ databases">
        <title>Genome data of Colletotrichum spaethianum.</title>
        <authorList>
            <person name="Utami Y.D."/>
            <person name="Hiruma K."/>
        </authorList>
    </citation>
    <scope>NUCLEOTIDE SEQUENCE [LARGE SCALE GENOMIC DNA]</scope>
    <source>
        <strain evidence="1 2">MAFF 242679</strain>
    </source>
</reference>
<gene>
    <name evidence="1" type="ORF">ColLi_09061</name>
</gene>
<dbReference type="EMBL" id="BPPX01000021">
    <property type="protein sequence ID" value="GJC86223.1"/>
    <property type="molecule type" value="Genomic_DNA"/>
</dbReference>
<comment type="caution">
    <text evidence="1">The sequence shown here is derived from an EMBL/GenBank/DDBJ whole genome shotgun (WGS) entry which is preliminary data.</text>
</comment>
<evidence type="ECO:0000313" key="2">
    <source>
        <dbReference type="Proteomes" id="UP001055172"/>
    </source>
</evidence>